<keyword evidence="4 18" id="KW-0812">Transmembrane</keyword>
<evidence type="ECO:0000256" key="7">
    <source>
        <dbReference type="ARBA" id="ARBA00022737"/>
    </source>
</evidence>
<dbReference type="SMART" id="SM00082">
    <property type="entry name" value="LRRCT"/>
    <property type="match status" value="1"/>
</dbReference>
<keyword evidence="13" id="KW-0325">Glycoprotein</keyword>
<evidence type="ECO:0000256" key="3">
    <source>
        <dbReference type="ARBA" id="ARBA00022614"/>
    </source>
</evidence>
<dbReference type="GeneTree" id="ENSGT00530000064244"/>
<feature type="chain" id="PRO_5019067012" description="Platelet glycoprotein Ib beta chain" evidence="19">
    <location>
        <begin position="26"/>
        <end position="296"/>
    </location>
</feature>
<dbReference type="AlphaFoldDB" id="A0A452R611"/>
<evidence type="ECO:0000256" key="13">
    <source>
        <dbReference type="ARBA" id="ARBA00023180"/>
    </source>
</evidence>
<dbReference type="InterPro" id="IPR000372">
    <property type="entry name" value="LRRNT"/>
</dbReference>
<keyword evidence="6 19" id="KW-0732">Signal</keyword>
<evidence type="ECO:0000256" key="16">
    <source>
        <dbReference type="ARBA" id="ARBA00071591"/>
    </source>
</evidence>
<reference evidence="23" key="1">
    <citation type="submission" date="2016-06" db="EMBL/GenBank/DDBJ databases">
        <title>De novo assembly and RNA-Seq shows season-dependent expression and editing in black bear kidneys.</title>
        <authorList>
            <person name="Korstanje R."/>
            <person name="Srivastava A."/>
            <person name="Sarsani V.K."/>
            <person name="Sheehan S.M."/>
            <person name="Seger R.L."/>
            <person name="Barter M.E."/>
            <person name="Lindqvist C."/>
            <person name="Brody L.C."/>
            <person name="Mullikin J.C."/>
        </authorList>
    </citation>
    <scope>NUCLEOTIDE SEQUENCE [LARGE SCALE GENOMIC DNA]</scope>
</reference>
<dbReference type="PANTHER" id="PTHR22650:SF7">
    <property type="entry name" value="PLATELET GLYCOPROTEIN IB BETA CHAIN"/>
    <property type="match status" value="1"/>
</dbReference>
<evidence type="ECO:0000256" key="10">
    <source>
        <dbReference type="ARBA" id="ARBA00023084"/>
    </source>
</evidence>
<proteinExistence type="predicted"/>
<evidence type="ECO:0000313" key="22">
    <source>
        <dbReference type="Ensembl" id="ENSUAMP00000013954.1"/>
    </source>
</evidence>
<dbReference type="FunFam" id="3.80.10.10:FF:000441">
    <property type="entry name" value="Platelet glycoprotein Ib beta chain"/>
    <property type="match status" value="1"/>
</dbReference>
<keyword evidence="9 18" id="KW-1133">Transmembrane helix</keyword>
<dbReference type="Gene3D" id="3.80.10.10">
    <property type="entry name" value="Ribonuclease Inhibitor"/>
    <property type="match status" value="1"/>
</dbReference>
<keyword evidence="10" id="KW-0094">Blood coagulation</keyword>
<keyword evidence="11 18" id="KW-0472">Membrane</keyword>
<evidence type="ECO:0000256" key="9">
    <source>
        <dbReference type="ARBA" id="ARBA00022989"/>
    </source>
</evidence>
<evidence type="ECO:0000259" key="21">
    <source>
        <dbReference type="SMART" id="SM00082"/>
    </source>
</evidence>
<feature type="domain" description="LRRCT" evidence="21">
    <location>
        <begin position="89"/>
        <end position="142"/>
    </location>
</feature>
<comment type="function">
    <text evidence="14">Gp-Ib, a surface membrane protein of platelets, participates in the formation of platelet plugs by binding to von Willebrand factor, which is already bound to the subendothelium.</text>
</comment>
<evidence type="ECO:0000256" key="8">
    <source>
        <dbReference type="ARBA" id="ARBA00022889"/>
    </source>
</evidence>
<keyword evidence="2" id="KW-0597">Phosphoprotein</keyword>
<feature type="region of interest" description="Disordered" evidence="17">
    <location>
        <begin position="236"/>
        <end position="296"/>
    </location>
</feature>
<dbReference type="GO" id="GO:0007597">
    <property type="term" value="P:blood coagulation, intrinsic pathway"/>
    <property type="evidence" value="ECO:0007669"/>
    <property type="project" value="Ensembl"/>
</dbReference>
<dbReference type="STRING" id="9643.ENSUAMP00000013954"/>
<comment type="subcellular location">
    <subcellularLocation>
        <location evidence="1">Membrane</location>
        <topology evidence="1">Single-pass type I membrane protein</topology>
    </subcellularLocation>
</comment>
<dbReference type="GO" id="GO:0010572">
    <property type="term" value="P:positive regulation of platelet activation"/>
    <property type="evidence" value="ECO:0007669"/>
    <property type="project" value="Ensembl"/>
</dbReference>
<reference evidence="22" key="3">
    <citation type="submission" date="2025-09" db="UniProtKB">
        <authorList>
            <consortium name="Ensembl"/>
        </authorList>
    </citation>
    <scope>IDENTIFICATION</scope>
</reference>
<protein>
    <recommendedName>
        <fullName evidence="16">Platelet glycoprotein Ib beta chain</fullName>
    </recommendedName>
</protein>
<dbReference type="PANTHER" id="PTHR22650">
    <property type="entry name" value="GLYCOPROTEIN IB BETA"/>
    <property type="match status" value="1"/>
</dbReference>
<dbReference type="Pfam" id="PF01462">
    <property type="entry name" value="LRRNT"/>
    <property type="match status" value="1"/>
</dbReference>
<keyword evidence="12" id="KW-1015">Disulfide bond</keyword>
<evidence type="ECO:0000256" key="15">
    <source>
        <dbReference type="ARBA" id="ARBA00063744"/>
    </source>
</evidence>
<dbReference type="SMART" id="SM00013">
    <property type="entry name" value="LRRNT"/>
    <property type="match status" value="1"/>
</dbReference>
<evidence type="ECO:0000256" key="17">
    <source>
        <dbReference type="SAM" id="MobiDB-lite"/>
    </source>
</evidence>
<dbReference type="GO" id="GO:0042802">
    <property type="term" value="F:identical protein binding"/>
    <property type="evidence" value="ECO:0007669"/>
    <property type="project" value="Ensembl"/>
</dbReference>
<evidence type="ECO:0000256" key="4">
    <source>
        <dbReference type="ARBA" id="ARBA00022692"/>
    </source>
</evidence>
<evidence type="ECO:0000256" key="14">
    <source>
        <dbReference type="ARBA" id="ARBA00057647"/>
    </source>
</evidence>
<dbReference type="InterPro" id="IPR032675">
    <property type="entry name" value="LRR_dom_sf"/>
</dbReference>
<gene>
    <name evidence="22" type="primary">GP1BB</name>
</gene>
<dbReference type="Ensembl" id="ENSUAMT00000015662.1">
    <property type="protein sequence ID" value="ENSUAMP00000013954.1"/>
    <property type="gene ID" value="ENSUAMG00000011218.1"/>
</dbReference>
<accession>A0A452R611</accession>
<evidence type="ECO:0000256" key="2">
    <source>
        <dbReference type="ARBA" id="ARBA00022553"/>
    </source>
</evidence>
<evidence type="ECO:0000259" key="20">
    <source>
        <dbReference type="SMART" id="SM00013"/>
    </source>
</evidence>
<evidence type="ECO:0000256" key="19">
    <source>
        <dbReference type="SAM" id="SignalP"/>
    </source>
</evidence>
<dbReference type="GO" id="GO:1990779">
    <property type="term" value="C:glycoprotein Ib-IX-V complex"/>
    <property type="evidence" value="ECO:0007669"/>
    <property type="project" value="Ensembl"/>
</dbReference>
<organism evidence="22 23">
    <name type="scientific">Ursus americanus</name>
    <name type="common">American black bear</name>
    <name type="synonym">Euarctos americanus</name>
    <dbReference type="NCBI Taxonomy" id="9643"/>
    <lineage>
        <taxon>Eukaryota</taxon>
        <taxon>Metazoa</taxon>
        <taxon>Chordata</taxon>
        <taxon>Craniata</taxon>
        <taxon>Vertebrata</taxon>
        <taxon>Euteleostomi</taxon>
        <taxon>Mammalia</taxon>
        <taxon>Eutheria</taxon>
        <taxon>Laurasiatheria</taxon>
        <taxon>Carnivora</taxon>
        <taxon>Caniformia</taxon>
        <taxon>Ursidae</taxon>
        <taxon>Ursus</taxon>
    </lineage>
</organism>
<sequence>MGSGPRGALSLLLLLIAPPSRPAAGCPAPCDCAGTRVDCGRRGLTWASLPAAFPLDTTELVLTGNNLTALPPGLLDALPELRTAYLGANPWRCDCHLVPLRAWLAGRPERAPYRELRCSAPPALRGRLLPYLAEDELRAACAPGALCWGALVAQLLLLGLGLLHALLRARQHSWGRHSRYLPLVAFVSLSVKCVGAAWAENLPPKTTHPALPSLAMTLGDHQRALAVCGNRQRGAGEAEVGTGCAGSQGPRRNSGPEREKLPRLVGVVAETADRSHPHPHGNREGCAERPLTHGEG</sequence>
<keyword evidence="7" id="KW-0677">Repeat</keyword>
<dbReference type="InterPro" id="IPR000483">
    <property type="entry name" value="Cys-rich_flank_reg_C"/>
</dbReference>
<feature type="signal peptide" evidence="19">
    <location>
        <begin position="1"/>
        <end position="25"/>
    </location>
</feature>
<comment type="subunit">
    <text evidence="15">Two GP-Ib beta are disulfide-linked to one GP-Ib alpha. GP-IX is complexed with the GP-Ib heterodimer via a non covalent linkage. Interacts with TRAF4.</text>
</comment>
<name>A0A452R611_URSAM</name>
<evidence type="ECO:0000256" key="11">
    <source>
        <dbReference type="ARBA" id="ARBA00023136"/>
    </source>
</evidence>
<evidence type="ECO:0000256" key="12">
    <source>
        <dbReference type="ARBA" id="ARBA00023157"/>
    </source>
</evidence>
<keyword evidence="3" id="KW-0433">Leucine-rich repeat</keyword>
<dbReference type="GO" id="GO:0051209">
    <property type="term" value="P:release of sequestered calcium ion into cytosol"/>
    <property type="evidence" value="ECO:0007669"/>
    <property type="project" value="Ensembl"/>
</dbReference>
<dbReference type="Proteomes" id="UP000291022">
    <property type="component" value="Unassembled WGS sequence"/>
</dbReference>
<keyword evidence="23" id="KW-1185">Reference proteome</keyword>
<evidence type="ECO:0000256" key="5">
    <source>
        <dbReference type="ARBA" id="ARBA00022696"/>
    </source>
</evidence>
<evidence type="ECO:0000256" key="18">
    <source>
        <dbReference type="SAM" id="Phobius"/>
    </source>
</evidence>
<feature type="transmembrane region" description="Helical" evidence="18">
    <location>
        <begin position="148"/>
        <end position="167"/>
    </location>
</feature>
<feature type="compositionally biased region" description="Basic and acidic residues" evidence="17">
    <location>
        <begin position="271"/>
        <end position="296"/>
    </location>
</feature>
<dbReference type="InterPro" id="IPR052313">
    <property type="entry name" value="GPIb-IX-V_Complex"/>
</dbReference>
<evidence type="ECO:0000313" key="23">
    <source>
        <dbReference type="Proteomes" id="UP000291022"/>
    </source>
</evidence>
<keyword evidence="5" id="KW-0356">Hemostasis</keyword>
<dbReference type="SUPFAM" id="SSF52058">
    <property type="entry name" value="L domain-like"/>
    <property type="match status" value="1"/>
</dbReference>
<evidence type="ECO:0000256" key="6">
    <source>
        <dbReference type="ARBA" id="ARBA00022729"/>
    </source>
</evidence>
<dbReference type="GO" id="GO:0007155">
    <property type="term" value="P:cell adhesion"/>
    <property type="evidence" value="ECO:0007669"/>
    <property type="project" value="UniProtKB-KW"/>
</dbReference>
<reference evidence="22" key="2">
    <citation type="submission" date="2025-08" db="UniProtKB">
        <authorList>
            <consortium name="Ensembl"/>
        </authorList>
    </citation>
    <scope>IDENTIFICATION</scope>
</reference>
<keyword evidence="8" id="KW-0130">Cell adhesion</keyword>
<feature type="domain" description="LRRNT" evidence="20">
    <location>
        <begin position="25"/>
        <end position="59"/>
    </location>
</feature>
<feature type="transmembrane region" description="Helical" evidence="18">
    <location>
        <begin position="179"/>
        <end position="199"/>
    </location>
</feature>
<evidence type="ECO:0000256" key="1">
    <source>
        <dbReference type="ARBA" id="ARBA00004479"/>
    </source>
</evidence>